<dbReference type="SUPFAM" id="SSF141259">
    <property type="entry name" value="CarD-like"/>
    <property type="match status" value="1"/>
</dbReference>
<evidence type="ECO:0000256" key="9">
    <source>
        <dbReference type="ARBA" id="ARBA00023204"/>
    </source>
</evidence>
<keyword evidence="4 13" id="KW-0227">DNA damage</keyword>
<dbReference type="PANTHER" id="PTHR47964:SF1">
    <property type="entry name" value="ATP-DEPENDENT DNA HELICASE HOMOLOG RECG, CHLOROPLASTIC"/>
    <property type="match status" value="1"/>
</dbReference>
<keyword evidence="9 13" id="KW-0234">DNA repair</keyword>
<dbReference type="InterPro" id="IPR048635">
    <property type="entry name" value="MFD_D3"/>
</dbReference>
<evidence type="ECO:0000256" key="14">
    <source>
        <dbReference type="SAM" id="Coils"/>
    </source>
</evidence>
<evidence type="ECO:0000256" key="5">
    <source>
        <dbReference type="ARBA" id="ARBA00022801"/>
    </source>
</evidence>
<feature type="domain" description="Helicase ATP-binding" evidence="15">
    <location>
        <begin position="639"/>
        <end position="800"/>
    </location>
</feature>
<dbReference type="Gene3D" id="3.40.50.11140">
    <property type="match status" value="1"/>
</dbReference>
<evidence type="ECO:0000256" key="6">
    <source>
        <dbReference type="ARBA" id="ARBA00022806"/>
    </source>
</evidence>
<comment type="similarity">
    <text evidence="11 13">In the C-terminal section; belongs to the helicase family. RecG subfamily.</text>
</comment>
<name>A0AA43UBY5_9LACT</name>
<proteinExistence type="inferred from homology"/>
<keyword evidence="5 13" id="KW-0378">Hydrolase</keyword>
<dbReference type="SUPFAM" id="SSF143517">
    <property type="entry name" value="TRCF domain-like"/>
    <property type="match status" value="1"/>
</dbReference>
<dbReference type="SMART" id="SM00982">
    <property type="entry name" value="TRCF"/>
    <property type="match status" value="1"/>
</dbReference>
<dbReference type="Pfam" id="PF03461">
    <property type="entry name" value="TRCF"/>
    <property type="match status" value="1"/>
</dbReference>
<dbReference type="EMBL" id="JAUNQW010000006">
    <property type="protein sequence ID" value="MDO5457163.1"/>
    <property type="molecule type" value="Genomic_DNA"/>
</dbReference>
<dbReference type="InterPro" id="IPR037235">
    <property type="entry name" value="TRCF-like_C_D7"/>
</dbReference>
<accession>A0AA43UBY5</accession>
<dbReference type="PROSITE" id="PS51192">
    <property type="entry name" value="HELICASE_ATP_BIND_1"/>
    <property type="match status" value="1"/>
</dbReference>
<evidence type="ECO:0000256" key="7">
    <source>
        <dbReference type="ARBA" id="ARBA00022840"/>
    </source>
</evidence>
<evidence type="ECO:0000313" key="17">
    <source>
        <dbReference type="EMBL" id="MDO5457163.1"/>
    </source>
</evidence>
<dbReference type="GO" id="GO:0006355">
    <property type="term" value="P:regulation of DNA-templated transcription"/>
    <property type="evidence" value="ECO:0007669"/>
    <property type="project" value="UniProtKB-UniRule"/>
</dbReference>
<evidence type="ECO:0000256" key="3">
    <source>
        <dbReference type="ARBA" id="ARBA00022741"/>
    </source>
</evidence>
<dbReference type="Proteomes" id="UP001171751">
    <property type="component" value="Unassembled WGS sequence"/>
</dbReference>
<evidence type="ECO:0000259" key="16">
    <source>
        <dbReference type="PROSITE" id="PS51194"/>
    </source>
</evidence>
<evidence type="ECO:0000259" key="15">
    <source>
        <dbReference type="PROSITE" id="PS51192"/>
    </source>
</evidence>
<evidence type="ECO:0000313" key="18">
    <source>
        <dbReference type="Proteomes" id="UP001171751"/>
    </source>
</evidence>
<evidence type="ECO:0000256" key="4">
    <source>
        <dbReference type="ARBA" id="ARBA00022763"/>
    </source>
</evidence>
<comment type="caution">
    <text evidence="17">The sequence shown here is derived from an EMBL/GenBank/DDBJ whole genome shotgun (WGS) entry which is preliminary data.</text>
</comment>
<comment type="function">
    <text evidence="13">Couples transcription and DNA repair by recognizing RNA polymerase (RNAP) stalled at DNA lesions. Mediates ATP-dependent release of RNAP and its truncated transcript from the DNA, and recruitment of nucleotide excision repair machinery to the damaged site.</text>
</comment>
<dbReference type="SMART" id="SM01058">
    <property type="entry name" value="CarD_TRCF"/>
    <property type="match status" value="1"/>
</dbReference>
<keyword evidence="8 13" id="KW-0238">DNA-binding</keyword>
<dbReference type="InterPro" id="IPR004576">
    <property type="entry name" value="Mfd"/>
</dbReference>
<evidence type="ECO:0000256" key="1">
    <source>
        <dbReference type="ARBA" id="ARBA00004496"/>
    </source>
</evidence>
<dbReference type="SMART" id="SM00490">
    <property type="entry name" value="HELICc"/>
    <property type="match status" value="1"/>
</dbReference>
<dbReference type="SMART" id="SM00487">
    <property type="entry name" value="DEXDc"/>
    <property type="match status" value="1"/>
</dbReference>
<dbReference type="GO" id="GO:0000716">
    <property type="term" value="P:transcription-coupled nucleotide-excision repair, DNA damage recognition"/>
    <property type="evidence" value="ECO:0007669"/>
    <property type="project" value="UniProtKB-UniRule"/>
</dbReference>
<dbReference type="Gene3D" id="3.90.1150.50">
    <property type="entry name" value="Transcription-repair-coupling factor, D7 domain"/>
    <property type="match status" value="1"/>
</dbReference>
<keyword evidence="14" id="KW-0175">Coiled coil</keyword>
<dbReference type="GO" id="GO:0016787">
    <property type="term" value="F:hydrolase activity"/>
    <property type="evidence" value="ECO:0007669"/>
    <property type="project" value="UniProtKB-KW"/>
</dbReference>
<dbReference type="CDD" id="cd17991">
    <property type="entry name" value="DEXHc_TRCF"/>
    <property type="match status" value="1"/>
</dbReference>
<dbReference type="InterPro" id="IPR003711">
    <property type="entry name" value="CarD-like/TRCF_RID"/>
</dbReference>
<dbReference type="FunFam" id="3.40.50.300:FF:000546">
    <property type="entry name" value="Transcription-repair-coupling factor"/>
    <property type="match status" value="1"/>
</dbReference>
<feature type="coiled-coil region" evidence="14">
    <location>
        <begin position="238"/>
        <end position="265"/>
    </location>
</feature>
<dbReference type="GO" id="GO:0003678">
    <property type="term" value="F:DNA helicase activity"/>
    <property type="evidence" value="ECO:0007669"/>
    <property type="project" value="TreeGrafter"/>
</dbReference>
<dbReference type="InterPro" id="IPR047112">
    <property type="entry name" value="RecG/Mfd"/>
</dbReference>
<evidence type="ECO:0000256" key="10">
    <source>
        <dbReference type="ARBA" id="ARBA00061104"/>
    </source>
</evidence>
<dbReference type="Gene3D" id="2.40.10.170">
    <property type="match status" value="1"/>
</dbReference>
<dbReference type="InterPro" id="IPR014001">
    <property type="entry name" value="Helicase_ATP-bd"/>
</dbReference>
<dbReference type="EC" id="3.6.4.-" evidence="13"/>
<dbReference type="SUPFAM" id="SSF52540">
    <property type="entry name" value="P-loop containing nucleoside triphosphate hydrolases"/>
    <property type="match status" value="4"/>
</dbReference>
<dbReference type="InterPro" id="IPR041471">
    <property type="entry name" value="UvrB_inter"/>
</dbReference>
<gene>
    <name evidence="13 17" type="primary">mfd</name>
    <name evidence="17" type="ORF">Q4F26_02350</name>
</gene>
<evidence type="ECO:0000256" key="12">
    <source>
        <dbReference type="ARBA" id="ARBA00070128"/>
    </source>
</evidence>
<dbReference type="GO" id="GO:0005737">
    <property type="term" value="C:cytoplasm"/>
    <property type="evidence" value="ECO:0007669"/>
    <property type="project" value="UniProtKB-SubCell"/>
</dbReference>
<dbReference type="InterPro" id="IPR027417">
    <property type="entry name" value="P-loop_NTPase"/>
</dbReference>
<dbReference type="HAMAP" id="MF_00969">
    <property type="entry name" value="TRCF"/>
    <property type="match status" value="1"/>
</dbReference>
<dbReference type="Pfam" id="PF00271">
    <property type="entry name" value="Helicase_C"/>
    <property type="match status" value="1"/>
</dbReference>
<reference evidence="17" key="1">
    <citation type="submission" date="2023-07" db="EMBL/GenBank/DDBJ databases">
        <title>Between Cages and Wild: Unraveling the Impact of Captivity on Animal Microbiomes and Antimicrobial Resistance.</title>
        <authorList>
            <person name="Schmartz G.P."/>
            <person name="Rehner J."/>
            <person name="Schuff M.J."/>
            <person name="Becker S.L."/>
            <person name="Kravczyk M."/>
            <person name="Gurevich A."/>
            <person name="Francke R."/>
            <person name="Mueller R."/>
            <person name="Keller V."/>
            <person name="Keller A."/>
        </authorList>
    </citation>
    <scope>NUCLEOTIDE SEQUENCE</scope>
    <source>
        <strain evidence="17">S39M_St_73</strain>
    </source>
</reference>
<evidence type="ECO:0000256" key="13">
    <source>
        <dbReference type="HAMAP-Rule" id="MF_00969"/>
    </source>
</evidence>
<keyword evidence="7 13" id="KW-0067">ATP-binding</keyword>
<comment type="subcellular location">
    <subcellularLocation>
        <location evidence="1 13">Cytoplasm</location>
    </subcellularLocation>
</comment>
<dbReference type="InterPro" id="IPR011545">
    <property type="entry name" value="DEAD/DEAH_box_helicase_dom"/>
</dbReference>
<dbReference type="Gene3D" id="3.40.50.11180">
    <property type="match status" value="1"/>
</dbReference>
<dbReference type="Pfam" id="PF00270">
    <property type="entry name" value="DEAD"/>
    <property type="match status" value="1"/>
</dbReference>
<dbReference type="InterPro" id="IPR001650">
    <property type="entry name" value="Helicase_C-like"/>
</dbReference>
<dbReference type="PROSITE" id="PS51194">
    <property type="entry name" value="HELICASE_CTER"/>
    <property type="match status" value="1"/>
</dbReference>
<dbReference type="GO" id="GO:0003684">
    <property type="term" value="F:damaged DNA binding"/>
    <property type="evidence" value="ECO:0007669"/>
    <property type="project" value="InterPro"/>
</dbReference>
<evidence type="ECO:0000256" key="2">
    <source>
        <dbReference type="ARBA" id="ARBA00022490"/>
    </source>
</evidence>
<dbReference type="InterPro" id="IPR005118">
    <property type="entry name" value="TRCF_C"/>
</dbReference>
<evidence type="ECO:0000256" key="11">
    <source>
        <dbReference type="ARBA" id="ARBA00061399"/>
    </source>
</evidence>
<keyword evidence="18" id="KW-1185">Reference proteome</keyword>
<sequence>MSDSKVIHYFNNQPSFQRISQGVQDRDIQLVTGLAGSARSIQLLNLLEETQKPILVIEPNLHQANQLFESLTGFLNPDNLHLFSADDSIQMELAISSPEIHGERVEALNFLLSNEPGIVIVPLAGVKRFLPPSRYFSDAALRFDYETEVDTALLPEKLTALGYTRQKMVFSPGEFSIRGGIVDIYAVNSAYPVRIELFDVEVDSIRYFDIESQRSIENIDAVTILPGRENFFLKEWKIEAADKIKQELESQVSQIKNEEVKENLQTEMTELIRALKDDDYYEGVELFASYIYPEETTIIDYLTSDGLLVLDEYPRIVEAERNLNDENDLWVEDKIEEGSFLPQQKFSPTFRDAVSKHEGAMIYYSIFEKGMGNLRLDRVQHFQYRSMQQFYSQMELLHAEVHRWLKQEYAVAITVSEEDRIAEVAKILAEYEIDHQILTKEEKITTGRVQIIQSSIRSGFEMPEEKIALITEKELFNRIPKKKVRRIQYSNAEKLKNYNELKPGDYVVHINHGIGHYIGIETMDINGIHQDYMVIVYRDEAKVFVPVDQINMVQKYVGSEGKAPRIHKLGGTEWTKTKQKVRQQVEDISDELIELYSAREAEKGHAFQVDNAYQKEFEDAFPYIETEDQLKSAEEIKRDMEKERPMDRLLIGDVGYGKTEVAMRAIFKSVQEGKQAAFLVPTTVLAQQHYQSALERFEGFPVEIGLLSRFRSKKQQEETIKGLKRGQVDLVIGTHRLLSQDVDFKDLGLLVVDEEQRFGVKHKERLKSLKKNVDVLTLTATPIPRTLHMSIIGVRDLSVIETPPSNRYPVQTYVMELNPGAVRQAIEREMARGGQVFYLHNRVATIQQRAAYLQELLPDARIAYAHGQMTEAALEEVLIRFYEGEYDVLVTTTIIETGVDLPNVNTLIVEDSDRMGLSQLYQLRGRVGRSSRVAYAYLTYEPNKVLREESVQRLQALKEFSELGAGFKIAMRDLSIRGAGDLLGKQQSGFIDSVGYDMYTQLLTEAVARKQNEPVQEKTNLEMVLDVNAYLPETYISDDFQKIDMYQRINMMKTEEDYLLIQEDMIDRFGDYPQEAADLLTIGQIKRYGEIALIEKIKQDKHRRGQVIRVHFSASGTQKIPGPEIFRALQDIPVKVDVGKKNGKIYVDFFVNKKTSDQVWLDYLLTFVRRMADFQEKEYGLEEANSSPDEAEVES</sequence>
<evidence type="ECO:0000256" key="8">
    <source>
        <dbReference type="ARBA" id="ARBA00023125"/>
    </source>
</evidence>
<dbReference type="GO" id="GO:0005524">
    <property type="term" value="F:ATP binding"/>
    <property type="evidence" value="ECO:0007669"/>
    <property type="project" value="UniProtKB-UniRule"/>
</dbReference>
<organism evidence="17 18">
    <name type="scientific">Atopococcus tabaci</name>
    <dbReference type="NCBI Taxonomy" id="269774"/>
    <lineage>
        <taxon>Bacteria</taxon>
        <taxon>Bacillati</taxon>
        <taxon>Bacillota</taxon>
        <taxon>Bacilli</taxon>
        <taxon>Lactobacillales</taxon>
        <taxon>Carnobacteriaceae</taxon>
        <taxon>Atopococcus</taxon>
    </lineage>
</organism>
<dbReference type="PANTHER" id="PTHR47964">
    <property type="entry name" value="ATP-DEPENDENT DNA HELICASE HOMOLOG RECG, CHLOROPLASTIC"/>
    <property type="match status" value="1"/>
</dbReference>
<dbReference type="Pfam" id="PF17757">
    <property type="entry name" value="UvrB_inter"/>
    <property type="match status" value="1"/>
</dbReference>
<dbReference type="AlphaFoldDB" id="A0AA43UBY5"/>
<keyword evidence="2 13" id="KW-0963">Cytoplasm</keyword>
<protein>
    <recommendedName>
        <fullName evidence="12 13">Transcription-repair-coupling factor</fullName>
        <shortName evidence="13">TRCF</shortName>
        <ecNumber evidence="13">3.6.4.-</ecNumber>
    </recommendedName>
</protein>
<dbReference type="NCBIfam" id="TIGR00580">
    <property type="entry name" value="mfd"/>
    <property type="match status" value="1"/>
</dbReference>
<dbReference type="Gene3D" id="3.30.2060.10">
    <property type="entry name" value="Penicillin-binding protein 1b domain"/>
    <property type="match status" value="1"/>
</dbReference>
<keyword evidence="3 13" id="KW-0547">Nucleotide-binding</keyword>
<comment type="similarity">
    <text evidence="10 13">In the N-terminal section; belongs to the UvrB family.</text>
</comment>
<keyword evidence="6" id="KW-0347">Helicase</keyword>
<dbReference type="Pfam" id="PF02559">
    <property type="entry name" value="CarD_TRCF_RID"/>
    <property type="match status" value="1"/>
</dbReference>
<feature type="domain" description="Helicase C-terminal" evidence="16">
    <location>
        <begin position="821"/>
        <end position="975"/>
    </location>
</feature>
<dbReference type="Pfam" id="PF21132">
    <property type="entry name" value="MFD_D3"/>
    <property type="match status" value="1"/>
</dbReference>
<dbReference type="Gene3D" id="3.40.50.300">
    <property type="entry name" value="P-loop containing nucleotide triphosphate hydrolases"/>
    <property type="match status" value="2"/>
</dbReference>
<dbReference type="InterPro" id="IPR036101">
    <property type="entry name" value="CarD-like/TRCF_RID_sf"/>
</dbReference>